<evidence type="ECO:0000259" key="2">
    <source>
        <dbReference type="Pfam" id="PF18962"/>
    </source>
</evidence>
<protein>
    <submittedName>
        <fullName evidence="3">T9SS type A sorting domain-containing protein</fullName>
    </submittedName>
</protein>
<accession>A0ABW5IXL6</accession>
<keyword evidence="1" id="KW-0732">Signal</keyword>
<feature type="non-terminal residue" evidence="3">
    <location>
        <position position="1"/>
    </location>
</feature>
<evidence type="ECO:0000313" key="3">
    <source>
        <dbReference type="EMBL" id="MFD2517851.1"/>
    </source>
</evidence>
<dbReference type="Proteomes" id="UP001597468">
    <property type="component" value="Unassembled WGS sequence"/>
</dbReference>
<evidence type="ECO:0000313" key="4">
    <source>
        <dbReference type="Proteomes" id="UP001597468"/>
    </source>
</evidence>
<proteinExistence type="predicted"/>
<dbReference type="EMBL" id="JBHULT010000007">
    <property type="protein sequence ID" value="MFD2517851.1"/>
    <property type="molecule type" value="Genomic_DNA"/>
</dbReference>
<dbReference type="NCBIfam" id="TIGR04183">
    <property type="entry name" value="Por_Secre_tail"/>
    <property type="match status" value="1"/>
</dbReference>
<comment type="caution">
    <text evidence="3">The sequence shown here is derived from an EMBL/GenBank/DDBJ whole genome shotgun (WGS) entry which is preliminary data.</text>
</comment>
<reference evidence="4" key="1">
    <citation type="journal article" date="2019" name="Int. J. Syst. Evol. Microbiol.">
        <title>The Global Catalogue of Microorganisms (GCM) 10K type strain sequencing project: providing services to taxonomists for standard genome sequencing and annotation.</title>
        <authorList>
            <consortium name="The Broad Institute Genomics Platform"/>
            <consortium name="The Broad Institute Genome Sequencing Center for Infectious Disease"/>
            <person name="Wu L."/>
            <person name="Ma J."/>
        </authorList>
    </citation>
    <scope>NUCLEOTIDE SEQUENCE [LARGE SCALE GENOMIC DNA]</scope>
    <source>
        <strain evidence="4">KCTC 42585</strain>
    </source>
</reference>
<organism evidence="3 4">
    <name type="scientific">Salinimicrobium flavum</name>
    <dbReference type="NCBI Taxonomy" id="1737065"/>
    <lineage>
        <taxon>Bacteria</taxon>
        <taxon>Pseudomonadati</taxon>
        <taxon>Bacteroidota</taxon>
        <taxon>Flavobacteriia</taxon>
        <taxon>Flavobacteriales</taxon>
        <taxon>Flavobacteriaceae</taxon>
        <taxon>Salinimicrobium</taxon>
    </lineage>
</organism>
<dbReference type="RefSeq" id="WP_380750849.1">
    <property type="nucleotide sequence ID" value="NZ_JBHULT010000007.1"/>
</dbReference>
<sequence length="333" mass="35580">PSPADSGGDYTYSWTVPMGVSDPGNVASFSASIAGSYSVTITDKTTTACTGSGTGTLTLVPCCTSETAYAYGGSKANDFCGNIKSSNWGWSNGPYNASGLDVTLPLYAGASQCTIDSGTLVGNVRLYRDGDYINVVYTMMDDVANNEIYKLEGIHVYIGCDKYPRFAGIPGQYPYSGPVVDEYTATIRIPVSVLEGKGKNKDLCNFYFIGHANVDVCEGTRDPAPTITALESTQSIQAESLNVEVVENDVDVYPVPFSEVINVDYDLDYSSNVVIEIFDLGGNLLKTVQDSGVSKGSTTSIGVDFSIGANQMYIVRVTTDREVFVKQIVSSKK</sequence>
<gene>
    <name evidence="3" type="ORF">ACFSTG_08090</name>
</gene>
<dbReference type="InterPro" id="IPR026444">
    <property type="entry name" value="Secre_tail"/>
</dbReference>
<keyword evidence="4" id="KW-1185">Reference proteome</keyword>
<evidence type="ECO:0000256" key="1">
    <source>
        <dbReference type="ARBA" id="ARBA00022729"/>
    </source>
</evidence>
<dbReference type="Pfam" id="PF18962">
    <property type="entry name" value="Por_Secre_tail"/>
    <property type="match status" value="1"/>
</dbReference>
<feature type="domain" description="Secretion system C-terminal sorting" evidence="2">
    <location>
        <begin position="252"/>
        <end position="328"/>
    </location>
</feature>
<name>A0ABW5IXL6_9FLAO</name>